<feature type="region of interest" description="Disordered" evidence="1">
    <location>
        <begin position="326"/>
        <end position="355"/>
    </location>
</feature>
<feature type="compositionally biased region" description="Polar residues" evidence="1">
    <location>
        <begin position="854"/>
        <end position="864"/>
    </location>
</feature>
<dbReference type="InterPro" id="IPR039556">
    <property type="entry name" value="ICL/PEPM"/>
</dbReference>
<accession>A0A0E0KSI1</accession>
<dbReference type="GO" id="GO:0003824">
    <property type="term" value="F:catalytic activity"/>
    <property type="evidence" value="ECO:0007669"/>
    <property type="project" value="InterPro"/>
</dbReference>
<dbReference type="CDD" id="cd00377">
    <property type="entry name" value="ICL_PEPM"/>
    <property type="match status" value="2"/>
</dbReference>
<dbReference type="InterPro" id="IPR040442">
    <property type="entry name" value="Pyrv_kinase-like_dom_sf"/>
</dbReference>
<dbReference type="PANTHER" id="PTHR42905">
    <property type="entry name" value="PHOSPHOENOLPYRUVATE CARBOXYLASE"/>
    <property type="match status" value="1"/>
</dbReference>
<dbReference type="AlphaFoldDB" id="A0A0E0KSI1"/>
<feature type="region of interest" description="Disordered" evidence="1">
    <location>
        <begin position="1"/>
        <end position="23"/>
    </location>
</feature>
<evidence type="ECO:0000256" key="1">
    <source>
        <dbReference type="SAM" id="MobiDB-lite"/>
    </source>
</evidence>
<dbReference type="SUPFAM" id="SSF51621">
    <property type="entry name" value="Phosphoenolpyruvate/pyruvate domain"/>
    <property type="match status" value="2"/>
</dbReference>
<dbReference type="EnsemblPlants" id="OPUNC04G15660.1">
    <property type="protein sequence ID" value="OPUNC04G15660.1"/>
    <property type="gene ID" value="OPUNC04G15660"/>
</dbReference>
<keyword evidence="3" id="KW-1185">Reference proteome</keyword>
<feature type="region of interest" description="Disordered" evidence="1">
    <location>
        <begin position="845"/>
        <end position="874"/>
    </location>
</feature>
<proteinExistence type="predicted"/>
<dbReference type="HOGENOM" id="CLU_304489_0_0_1"/>
<dbReference type="Proteomes" id="UP000026962">
    <property type="component" value="Chromosome 4"/>
</dbReference>
<dbReference type="PANTHER" id="PTHR42905:SF2">
    <property type="entry name" value="PHOSPHOENOLPYRUVATE CARBOXYLASE FAMILY PROTEIN"/>
    <property type="match status" value="1"/>
</dbReference>
<evidence type="ECO:0000313" key="2">
    <source>
        <dbReference type="EnsemblPlants" id="OPUNC04G15660.1"/>
    </source>
</evidence>
<reference evidence="2" key="1">
    <citation type="submission" date="2015-04" db="UniProtKB">
        <authorList>
            <consortium name="EnsemblPlants"/>
        </authorList>
    </citation>
    <scope>IDENTIFICATION</scope>
</reference>
<dbReference type="InterPro" id="IPR015813">
    <property type="entry name" value="Pyrv/PenolPyrv_kinase-like_dom"/>
</dbReference>
<sequence length="976" mass="104505">MKTARSKVTEESERNGVPRCRSPAASAAAARDAPLHCGRVLLAPPRLFVGRRWAVDTVTPAGLLPLARFGARREGFSISAARLGLPDVGLISYGEMIDQGHLITEAASIPVIGDADNGYGNCMNVKRTVKGFIKAGFAGIILEDQVSPKACGHTKGRKVVSREEAIMHIKAAVDARKESGSDIVIVARTDSRQALSLDEALWRVRAFADAGADVLFIDALASREEMKAFCAVSPGVPKMANMLEGGGKTPILSPAELEETGYKLIAYPLSLIGVSMRAMEDALIAIKGGRIPPPGSLPSFEEIKDTLGFNSYYEEEKRYVVTPAQPSSYSSSYYDNTSEASSPGDSKSRTETPQEPVIDILPQLYDLGSTGGRGPSTGMWSRTLRLRITGRDGVQKIDARIPAGFLEGMTKIIPGLAGANIMERLRNAPIDAENPQNGQILLDFEDAMGDRIQLLLPCCIEETQQCFLPALRAGHGNGLLFFPLAASSLLILPDFFLHCSVQRRAFLLVAPDVPKDRAAIVLVGSVAAATLGENEQPRGAGLDDAGDEGLEHSPAEALRRVLESPGAHQAPACYDALSARLVGRAGFKVCFTSGFSISAARLGLPDVGLISYGEMIDQGHLITEAASIPVIGDADNGYGNCMNVKRTVKGFIKAGFAGIILEDQVSPKACGHTKGRKVVSREEAIMHIKAAVDARKESGSDIVIVARTDSRQALSLDEALWRVRAFADAGADVLFIDALASREEMKAFCAVSPGVPKMANMLEGGGKTPILSPAELEETGYKLIAYPLSLIGVSMRAMEDALIAIKGGRIPPPGSLPSFEEIKDTLGFNSYYEEEKRYVVTPAQPSSYSSSYYDNTSEASSPGDSKSRTETPQEPVIDILPQLYDLGSTGGRGPSTGMWSRTLRLRITGRDGVQKIDARIPAGFLEGMTKIIPGLAGANIMERLRNAPIDAENPQNGQILLDFEDAMGDRIQVFIE</sequence>
<protein>
    <recommendedName>
        <fullName evidence="4">Isocitrate lyase</fullName>
    </recommendedName>
</protein>
<feature type="compositionally biased region" description="Basic and acidic residues" evidence="1">
    <location>
        <begin position="7"/>
        <end position="16"/>
    </location>
</feature>
<evidence type="ECO:0000313" key="3">
    <source>
        <dbReference type="Proteomes" id="UP000026962"/>
    </source>
</evidence>
<dbReference type="Pfam" id="PF13714">
    <property type="entry name" value="PEP_mutase"/>
    <property type="match status" value="2"/>
</dbReference>
<dbReference type="eggNOG" id="KOG1260">
    <property type="taxonomic scope" value="Eukaryota"/>
</dbReference>
<evidence type="ECO:0008006" key="4">
    <source>
        <dbReference type="Google" id="ProtNLM"/>
    </source>
</evidence>
<dbReference type="Gramene" id="OPUNC04G15660.1">
    <property type="protein sequence ID" value="OPUNC04G15660.1"/>
    <property type="gene ID" value="OPUNC04G15660"/>
</dbReference>
<organism evidence="2">
    <name type="scientific">Oryza punctata</name>
    <name type="common">Red rice</name>
    <dbReference type="NCBI Taxonomy" id="4537"/>
    <lineage>
        <taxon>Eukaryota</taxon>
        <taxon>Viridiplantae</taxon>
        <taxon>Streptophyta</taxon>
        <taxon>Embryophyta</taxon>
        <taxon>Tracheophyta</taxon>
        <taxon>Spermatophyta</taxon>
        <taxon>Magnoliopsida</taxon>
        <taxon>Liliopsida</taxon>
        <taxon>Poales</taxon>
        <taxon>Poaceae</taxon>
        <taxon>BOP clade</taxon>
        <taxon>Oryzoideae</taxon>
        <taxon>Oryzeae</taxon>
        <taxon>Oryzinae</taxon>
        <taxon>Oryza</taxon>
    </lineage>
</organism>
<feature type="compositionally biased region" description="Polar residues" evidence="1">
    <location>
        <begin position="335"/>
        <end position="345"/>
    </location>
</feature>
<dbReference type="Gene3D" id="3.20.20.60">
    <property type="entry name" value="Phosphoenolpyruvate-binding domains"/>
    <property type="match status" value="2"/>
</dbReference>
<dbReference type="STRING" id="4537.A0A0E0KSI1"/>
<reference evidence="2" key="2">
    <citation type="submission" date="2018-05" db="EMBL/GenBank/DDBJ databases">
        <title>OpunRS2 (Oryza punctata Reference Sequence Version 2).</title>
        <authorList>
            <person name="Zhang J."/>
            <person name="Kudrna D."/>
            <person name="Lee S."/>
            <person name="Talag J."/>
            <person name="Welchert J."/>
            <person name="Wing R.A."/>
        </authorList>
    </citation>
    <scope>NUCLEOTIDE SEQUENCE [LARGE SCALE GENOMIC DNA]</scope>
</reference>
<name>A0A0E0KSI1_ORYPU</name>